<keyword evidence="2" id="KW-1185">Reference proteome</keyword>
<name>A0A078A6F2_STYLE</name>
<organism evidence="1 2">
    <name type="scientific">Stylonychia lemnae</name>
    <name type="common">Ciliate</name>
    <dbReference type="NCBI Taxonomy" id="5949"/>
    <lineage>
        <taxon>Eukaryota</taxon>
        <taxon>Sar</taxon>
        <taxon>Alveolata</taxon>
        <taxon>Ciliophora</taxon>
        <taxon>Intramacronucleata</taxon>
        <taxon>Spirotrichea</taxon>
        <taxon>Stichotrichia</taxon>
        <taxon>Sporadotrichida</taxon>
        <taxon>Oxytrichidae</taxon>
        <taxon>Stylonychinae</taxon>
        <taxon>Stylonychia</taxon>
    </lineage>
</organism>
<reference evidence="1 2" key="1">
    <citation type="submission" date="2014-06" db="EMBL/GenBank/DDBJ databases">
        <authorList>
            <person name="Swart Estienne"/>
        </authorList>
    </citation>
    <scope>NUCLEOTIDE SEQUENCE [LARGE SCALE GENOMIC DNA]</scope>
    <source>
        <strain evidence="1 2">130c</strain>
    </source>
</reference>
<gene>
    <name evidence="1" type="primary">Contig12771.g13619</name>
    <name evidence="1" type="ORF">STYLEM_6125</name>
</gene>
<dbReference type="EMBL" id="CCKQ01005881">
    <property type="protein sequence ID" value="CDW77155.1"/>
    <property type="molecule type" value="Genomic_DNA"/>
</dbReference>
<dbReference type="AlphaFoldDB" id="A0A078A6F2"/>
<dbReference type="Proteomes" id="UP000039865">
    <property type="component" value="Unassembled WGS sequence"/>
</dbReference>
<sequence>MTEEEQNLDLEKKEELQTMIVRGNYRYRPDIVHKSIRYYKCEEFKTQSCRGVWRINGYQGQTDEIGYLHIQHSVILEHHTFYKQHIAIDQCLDISLYNQAYVESPLAVSLLPSKRPVLNEETLFLLNIFKDAYRKYQTQPNIVLANINTMDMLREISKNHIFAELLQKYSHLNQWLLVEARHQLTKEVKKGFQPACAFVDVSHIKTMKHLQFGRDVTEALIFGQSKFLTFFASEWQINMLKTKIDLKLPQVILVDTFCKLKSVPLTQRQFDWECVINLQFLDYQTYKFYTLLHCISQSEKSETIPQVLDWCKKEFGEHVFNPTLLIIDGDINTFDNIHANYSKHVNIYVPFFGYAFQVLHELKIRSVQLRTSMIRVMMFYFKLLPFVDAQTVKNRYADIKRIFQTEINSDFWSEYERNFLKDDNHIQKWTLVKCEDSKLLYSINKYQEKNLMLIDEQIMPSGAFQDNLGQLIEGIQKLEQLQKDEFDQGERIMRWI</sequence>
<accession>A0A078A6F2</accession>
<protein>
    <submittedName>
        <fullName evidence="1">Uncharacterized protein</fullName>
    </submittedName>
</protein>
<dbReference type="InParanoid" id="A0A078A6F2"/>
<evidence type="ECO:0000313" key="1">
    <source>
        <dbReference type="EMBL" id="CDW77155.1"/>
    </source>
</evidence>
<proteinExistence type="predicted"/>
<evidence type="ECO:0000313" key="2">
    <source>
        <dbReference type="Proteomes" id="UP000039865"/>
    </source>
</evidence>